<dbReference type="PROSITE" id="PS50235">
    <property type="entry name" value="USP_3"/>
    <property type="match status" value="1"/>
</dbReference>
<dbReference type="SUPFAM" id="SSF54001">
    <property type="entry name" value="Cysteine proteinases"/>
    <property type="match status" value="1"/>
</dbReference>
<feature type="domain" description="USP" evidence="2">
    <location>
        <begin position="85"/>
        <end position="423"/>
    </location>
</feature>
<name>A0A4Z2F7M9_9TELE</name>
<feature type="compositionally biased region" description="Basic residues" evidence="1">
    <location>
        <begin position="248"/>
        <end position="257"/>
    </location>
</feature>
<feature type="compositionally biased region" description="Basic and acidic residues" evidence="1">
    <location>
        <begin position="193"/>
        <end position="212"/>
    </location>
</feature>
<dbReference type="InterPro" id="IPR001394">
    <property type="entry name" value="Peptidase_C19_UCH"/>
</dbReference>
<sequence length="423" mass="46047">MPGVQRGGVVAALGSPIRRSKLSLKFLQKKETKRALDFSEPRADEPKAAEEVEPEASGCDQTVPCPASPGLLLSGDKREGLAPFVGFNNLGNTCYLNSILQSEVVGAALPAHIELLGSFNSLITSAEQLQSNFLLNPDSFGDGELATPPRKILNTLRQLNPMYEGYLQHDAQEVLQCILGYIQEACATIRKEQESERDEAREAEVKLEDDVRSGSSGGSAPESKSPSEEEDEGQVSGKRKSDTEVGNAKKKPKSVKSKKAEAEDDKPLTRSKRKSVGDIAATGDKEEEEGAEKEKTKKLNGAEEKGGEGKGDKAAKEADGKGKKRSRLSWLRPSGKQPSIFSKFLSVGKISSAKNNNNNNKHESETGGERSPAEETSEETAPEKEDEEEEETPVKLQGTRLYCKQRWTSIGSGVFFTRCKKCW</sequence>
<feature type="region of interest" description="Disordered" evidence="1">
    <location>
        <begin position="33"/>
        <end position="61"/>
    </location>
</feature>
<accession>A0A4Z2F7M9</accession>
<proteinExistence type="predicted"/>
<dbReference type="OrthoDB" id="10062454at2759"/>
<dbReference type="PANTHER" id="PTHR24006">
    <property type="entry name" value="UBIQUITIN CARBOXYL-TERMINAL HYDROLASE"/>
    <property type="match status" value="1"/>
</dbReference>
<feature type="compositionally biased region" description="Acidic residues" evidence="1">
    <location>
        <begin position="375"/>
        <end position="391"/>
    </location>
</feature>
<dbReference type="Pfam" id="PF00443">
    <property type="entry name" value="UCH"/>
    <property type="match status" value="1"/>
</dbReference>
<feature type="region of interest" description="Disordered" evidence="1">
    <location>
        <begin position="193"/>
        <end position="396"/>
    </location>
</feature>
<feature type="compositionally biased region" description="Basic and acidic residues" evidence="1">
    <location>
        <begin position="360"/>
        <end position="373"/>
    </location>
</feature>
<dbReference type="EMBL" id="SRLO01001632">
    <property type="protein sequence ID" value="TNN36322.1"/>
    <property type="molecule type" value="Genomic_DNA"/>
</dbReference>
<dbReference type="GO" id="GO:0005634">
    <property type="term" value="C:nucleus"/>
    <property type="evidence" value="ECO:0007669"/>
    <property type="project" value="TreeGrafter"/>
</dbReference>
<feature type="compositionally biased region" description="Basic and acidic residues" evidence="1">
    <location>
        <begin position="258"/>
        <end position="268"/>
    </location>
</feature>
<dbReference type="InterPro" id="IPR038765">
    <property type="entry name" value="Papain-like_cys_pep_sf"/>
</dbReference>
<feature type="compositionally biased region" description="Basic and acidic residues" evidence="1">
    <location>
        <begin position="292"/>
        <end position="321"/>
    </location>
</feature>
<keyword evidence="4" id="KW-1185">Reference proteome</keyword>
<dbReference type="GO" id="GO:0004843">
    <property type="term" value="F:cysteine-type deubiquitinase activity"/>
    <property type="evidence" value="ECO:0007669"/>
    <property type="project" value="InterPro"/>
</dbReference>
<dbReference type="InterPro" id="IPR050164">
    <property type="entry name" value="Peptidase_C19"/>
</dbReference>
<dbReference type="Proteomes" id="UP000314294">
    <property type="component" value="Unassembled WGS sequence"/>
</dbReference>
<dbReference type="InterPro" id="IPR028889">
    <property type="entry name" value="USP"/>
</dbReference>
<dbReference type="InterPro" id="IPR018200">
    <property type="entry name" value="USP_CS"/>
</dbReference>
<organism evidence="3 4">
    <name type="scientific">Liparis tanakae</name>
    <name type="common">Tanaka's snailfish</name>
    <dbReference type="NCBI Taxonomy" id="230148"/>
    <lineage>
        <taxon>Eukaryota</taxon>
        <taxon>Metazoa</taxon>
        <taxon>Chordata</taxon>
        <taxon>Craniata</taxon>
        <taxon>Vertebrata</taxon>
        <taxon>Euteleostomi</taxon>
        <taxon>Actinopterygii</taxon>
        <taxon>Neopterygii</taxon>
        <taxon>Teleostei</taxon>
        <taxon>Neoteleostei</taxon>
        <taxon>Acanthomorphata</taxon>
        <taxon>Eupercaria</taxon>
        <taxon>Perciformes</taxon>
        <taxon>Cottioidei</taxon>
        <taxon>Cottales</taxon>
        <taxon>Liparidae</taxon>
        <taxon>Liparis</taxon>
    </lineage>
</organism>
<evidence type="ECO:0000256" key="1">
    <source>
        <dbReference type="SAM" id="MobiDB-lite"/>
    </source>
</evidence>
<dbReference type="GO" id="GO:0005829">
    <property type="term" value="C:cytosol"/>
    <property type="evidence" value="ECO:0007669"/>
    <property type="project" value="TreeGrafter"/>
</dbReference>
<gene>
    <name evidence="3" type="primary">USP1</name>
    <name evidence="3" type="ORF">EYF80_053507</name>
</gene>
<evidence type="ECO:0000313" key="4">
    <source>
        <dbReference type="Proteomes" id="UP000314294"/>
    </source>
</evidence>
<dbReference type="PANTHER" id="PTHR24006:SF905">
    <property type="entry name" value="UBIQUITIN CARBOXYL-TERMINAL HYDROLASE 1"/>
    <property type="match status" value="1"/>
</dbReference>
<evidence type="ECO:0000313" key="3">
    <source>
        <dbReference type="EMBL" id="TNN36322.1"/>
    </source>
</evidence>
<dbReference type="Gene3D" id="3.90.70.10">
    <property type="entry name" value="Cysteine proteinases"/>
    <property type="match status" value="1"/>
</dbReference>
<dbReference type="PROSITE" id="PS00972">
    <property type="entry name" value="USP_1"/>
    <property type="match status" value="1"/>
</dbReference>
<protein>
    <submittedName>
        <fullName evidence="3">Ubiquitin carboxyl-terminal hydrolase 1</fullName>
    </submittedName>
</protein>
<feature type="compositionally biased region" description="Basic and acidic residues" evidence="1">
    <location>
        <begin position="33"/>
        <end position="50"/>
    </location>
</feature>
<keyword evidence="3" id="KW-0378">Hydrolase</keyword>
<evidence type="ECO:0000259" key="2">
    <source>
        <dbReference type="PROSITE" id="PS50235"/>
    </source>
</evidence>
<dbReference type="GO" id="GO:0016579">
    <property type="term" value="P:protein deubiquitination"/>
    <property type="evidence" value="ECO:0007669"/>
    <property type="project" value="InterPro"/>
</dbReference>
<reference evidence="3 4" key="1">
    <citation type="submission" date="2019-03" db="EMBL/GenBank/DDBJ databases">
        <title>First draft genome of Liparis tanakae, snailfish: a comprehensive survey of snailfish specific genes.</title>
        <authorList>
            <person name="Kim W."/>
            <person name="Song I."/>
            <person name="Jeong J.-H."/>
            <person name="Kim D."/>
            <person name="Kim S."/>
            <person name="Ryu S."/>
            <person name="Song J.Y."/>
            <person name="Lee S.K."/>
        </authorList>
    </citation>
    <scope>NUCLEOTIDE SEQUENCE [LARGE SCALE GENOMIC DNA]</scope>
    <source>
        <tissue evidence="3">Muscle</tissue>
    </source>
</reference>
<comment type="caution">
    <text evidence="3">The sequence shown here is derived from an EMBL/GenBank/DDBJ whole genome shotgun (WGS) entry which is preliminary data.</text>
</comment>
<dbReference type="AlphaFoldDB" id="A0A4Z2F7M9"/>